<dbReference type="RefSeq" id="WP_004581960.1">
    <property type="nucleotide sequence ID" value="NZ_AP028878.1"/>
</dbReference>
<evidence type="ECO:0000256" key="6">
    <source>
        <dbReference type="ARBA" id="ARBA00050652"/>
    </source>
</evidence>
<keyword evidence="17" id="KW-1185">Reference proteome</keyword>
<evidence type="ECO:0000256" key="13">
    <source>
        <dbReference type="ARBA" id="ARBA00077165"/>
    </source>
</evidence>
<reference evidence="16 17" key="1">
    <citation type="journal article" date="2013" name="Genome Announc.">
        <title>Genome Sequence of the Polycyclic Aromatic Hydrocarbon-Degrading Bacterium Strain Marinobacter nanhaiticus D15-8WT.</title>
        <authorList>
            <person name="Cui Z."/>
            <person name="Gao W."/>
            <person name="Li Q."/>
            <person name="Xu G."/>
            <person name="Zheng L."/>
        </authorList>
    </citation>
    <scope>NUCLEOTIDE SEQUENCE [LARGE SCALE GENOMIC DNA]</scope>
    <source>
        <strain evidence="16 17">D15-8W</strain>
    </source>
</reference>
<evidence type="ECO:0000256" key="4">
    <source>
        <dbReference type="ARBA" id="ARBA00023315"/>
    </source>
</evidence>
<evidence type="ECO:0000256" key="10">
    <source>
        <dbReference type="ARBA" id="ARBA00066767"/>
    </source>
</evidence>
<comment type="function">
    <text evidence="8 15">Functions in the N-end rule pathway of protein degradation where it conjugates Leu, Phe and, less efficiently, Met from aminoacyl-tRNAs to the N-termini of proteins containing an N-terminal arginine or lysine.</text>
</comment>
<evidence type="ECO:0000256" key="9">
    <source>
        <dbReference type="ARBA" id="ARBA00061535"/>
    </source>
</evidence>
<comment type="similarity">
    <text evidence="9 15">Belongs to the L/F-transferase family.</text>
</comment>
<keyword evidence="2 15" id="KW-0963">Cytoplasm</keyword>
<dbReference type="eggNOG" id="COG2360">
    <property type="taxonomic scope" value="Bacteria"/>
</dbReference>
<name>N6W0X5_9GAMM</name>
<dbReference type="Gene3D" id="3.40.630.70">
    <property type="entry name" value="Leucyl/phenylalanyl-tRNA-protein transferase, C-terminal domain"/>
    <property type="match status" value="1"/>
</dbReference>
<dbReference type="OrthoDB" id="9790282at2"/>
<dbReference type="PANTHER" id="PTHR30098">
    <property type="entry name" value="LEUCYL/PHENYLALANYL-TRNA--PROTEIN TRANSFERASE"/>
    <property type="match status" value="1"/>
</dbReference>
<comment type="subcellular location">
    <subcellularLocation>
        <location evidence="1 15">Cytoplasm</location>
    </subcellularLocation>
</comment>
<dbReference type="HOGENOM" id="CLU_075045_0_0_6"/>
<evidence type="ECO:0000313" key="16">
    <source>
        <dbReference type="EMBL" id="ENO13739.1"/>
    </source>
</evidence>
<dbReference type="AlphaFoldDB" id="N6W0X5"/>
<dbReference type="HAMAP" id="MF_00688">
    <property type="entry name" value="Leu_Phe_trans"/>
    <property type="match status" value="1"/>
</dbReference>
<evidence type="ECO:0000256" key="7">
    <source>
        <dbReference type="ARBA" id="ARBA00051538"/>
    </source>
</evidence>
<dbReference type="GO" id="GO:0008914">
    <property type="term" value="F:leucyl-tRNA--protein transferase activity"/>
    <property type="evidence" value="ECO:0007669"/>
    <property type="project" value="UniProtKB-UniRule"/>
</dbReference>
<comment type="catalytic activity">
    <reaction evidence="6 15">
        <text>N-terminal L-arginyl-[protein] + L-leucyl-tRNA(Leu) = N-terminal L-leucyl-L-arginyl-[protein] + tRNA(Leu) + H(+)</text>
        <dbReference type="Rhea" id="RHEA:50416"/>
        <dbReference type="Rhea" id="RHEA-COMP:9613"/>
        <dbReference type="Rhea" id="RHEA-COMP:9622"/>
        <dbReference type="Rhea" id="RHEA-COMP:12672"/>
        <dbReference type="Rhea" id="RHEA-COMP:12673"/>
        <dbReference type="ChEBI" id="CHEBI:15378"/>
        <dbReference type="ChEBI" id="CHEBI:64719"/>
        <dbReference type="ChEBI" id="CHEBI:78442"/>
        <dbReference type="ChEBI" id="CHEBI:78494"/>
        <dbReference type="ChEBI" id="CHEBI:133044"/>
        <dbReference type="EC" id="2.3.2.6"/>
    </reaction>
</comment>
<dbReference type="GO" id="GO:0030163">
    <property type="term" value="P:protein catabolic process"/>
    <property type="evidence" value="ECO:0007669"/>
    <property type="project" value="UniProtKB-UniRule"/>
</dbReference>
<evidence type="ECO:0000256" key="2">
    <source>
        <dbReference type="ARBA" id="ARBA00022490"/>
    </source>
</evidence>
<dbReference type="GO" id="GO:0005737">
    <property type="term" value="C:cytoplasm"/>
    <property type="evidence" value="ECO:0007669"/>
    <property type="project" value="UniProtKB-SubCell"/>
</dbReference>
<dbReference type="EC" id="2.3.2.6" evidence="10 15"/>
<keyword evidence="3 15" id="KW-0808">Transferase</keyword>
<sequence length="238" mass="27215">MTSLPWLDPDELWFPSPNEALEEPDGLLAIGGDLSPERLELAYRSGIFPWFSEEQPILWWSPNPRCVLFPDEIHISRRLRRTLNQGRYRITIDQDFAGVIRGCAEVREEGTWITNEMEKAYRRLHRLGLAHSFEAWNANGELAAGLYGVGIGRCFFGESMFTREDNASKVVFAHVARQLRSWGYSMMDCQVENGHLISLGARCIPRSRFLTILGENIGKQPGHRLWALDNPWPQSGDE</sequence>
<dbReference type="PANTHER" id="PTHR30098:SF2">
    <property type="entry name" value="LEUCYL_PHENYLALANYL-TRNA--PROTEIN TRANSFERASE"/>
    <property type="match status" value="1"/>
</dbReference>
<organism evidence="16 17">
    <name type="scientific">Marinobacter nanhaiticus D15-8W</name>
    <dbReference type="NCBI Taxonomy" id="626887"/>
    <lineage>
        <taxon>Bacteria</taxon>
        <taxon>Pseudomonadati</taxon>
        <taxon>Pseudomonadota</taxon>
        <taxon>Gammaproteobacteria</taxon>
        <taxon>Pseudomonadales</taxon>
        <taxon>Marinobacteraceae</taxon>
        <taxon>Marinobacter</taxon>
    </lineage>
</organism>
<dbReference type="STRING" id="626887.J057_20125"/>
<dbReference type="InterPro" id="IPR004616">
    <property type="entry name" value="Leu/Phe-tRNA_Trfase"/>
</dbReference>
<dbReference type="Proteomes" id="UP000013165">
    <property type="component" value="Unassembled WGS sequence"/>
</dbReference>
<evidence type="ECO:0000256" key="1">
    <source>
        <dbReference type="ARBA" id="ARBA00004496"/>
    </source>
</evidence>
<evidence type="ECO:0000256" key="11">
    <source>
        <dbReference type="ARBA" id="ARBA00074372"/>
    </source>
</evidence>
<dbReference type="InterPro" id="IPR042221">
    <property type="entry name" value="Leu/Phe-tRNA_Trfase_N"/>
</dbReference>
<dbReference type="EMBL" id="APLQ01000014">
    <property type="protein sequence ID" value="ENO13739.1"/>
    <property type="molecule type" value="Genomic_DNA"/>
</dbReference>
<keyword evidence="4 15" id="KW-0012">Acyltransferase</keyword>
<evidence type="ECO:0000256" key="5">
    <source>
        <dbReference type="ARBA" id="ARBA00050607"/>
    </source>
</evidence>
<evidence type="ECO:0000256" key="12">
    <source>
        <dbReference type="ARBA" id="ARBA00077136"/>
    </source>
</evidence>
<dbReference type="NCBIfam" id="TIGR00667">
    <property type="entry name" value="aat"/>
    <property type="match status" value="1"/>
</dbReference>
<dbReference type="FunFam" id="3.40.630.70:FF:000001">
    <property type="entry name" value="Leucyl/phenylalanyl-tRNA--protein transferase"/>
    <property type="match status" value="1"/>
</dbReference>
<comment type="catalytic activity">
    <reaction evidence="5 15">
        <text>L-phenylalanyl-tRNA(Phe) + an N-terminal L-alpha-aminoacyl-[protein] = an N-terminal L-phenylalanyl-L-alpha-aminoacyl-[protein] + tRNA(Phe)</text>
        <dbReference type="Rhea" id="RHEA:43632"/>
        <dbReference type="Rhea" id="RHEA-COMP:9668"/>
        <dbReference type="Rhea" id="RHEA-COMP:9699"/>
        <dbReference type="Rhea" id="RHEA-COMP:10636"/>
        <dbReference type="Rhea" id="RHEA-COMP:10637"/>
        <dbReference type="ChEBI" id="CHEBI:78442"/>
        <dbReference type="ChEBI" id="CHEBI:78531"/>
        <dbReference type="ChEBI" id="CHEBI:78597"/>
        <dbReference type="ChEBI" id="CHEBI:83561"/>
        <dbReference type="EC" id="2.3.2.6"/>
    </reaction>
</comment>
<comment type="caution">
    <text evidence="16">The sequence shown here is derived from an EMBL/GenBank/DDBJ whole genome shotgun (WGS) entry which is preliminary data.</text>
</comment>
<dbReference type="Gene3D" id="3.30.70.3550">
    <property type="entry name" value="Leucyl/phenylalanyl-tRNA-protein transferase, N-terminal domain"/>
    <property type="match status" value="1"/>
</dbReference>
<evidence type="ECO:0000256" key="8">
    <source>
        <dbReference type="ARBA" id="ARBA00054043"/>
    </source>
</evidence>
<accession>N6W0X5</accession>
<proteinExistence type="inferred from homology"/>
<evidence type="ECO:0000256" key="3">
    <source>
        <dbReference type="ARBA" id="ARBA00022679"/>
    </source>
</evidence>
<evidence type="ECO:0000256" key="14">
    <source>
        <dbReference type="ARBA" id="ARBA00083640"/>
    </source>
</evidence>
<gene>
    <name evidence="15" type="primary">aat</name>
    <name evidence="16" type="ORF">J057_20125</name>
</gene>
<dbReference type="InterPro" id="IPR016181">
    <property type="entry name" value="Acyl_CoA_acyltransferase"/>
</dbReference>
<comment type="catalytic activity">
    <reaction evidence="7 15">
        <text>N-terminal L-lysyl-[protein] + L-leucyl-tRNA(Leu) = N-terminal L-leucyl-L-lysyl-[protein] + tRNA(Leu) + H(+)</text>
        <dbReference type="Rhea" id="RHEA:12340"/>
        <dbReference type="Rhea" id="RHEA-COMP:9613"/>
        <dbReference type="Rhea" id="RHEA-COMP:9622"/>
        <dbReference type="Rhea" id="RHEA-COMP:12670"/>
        <dbReference type="Rhea" id="RHEA-COMP:12671"/>
        <dbReference type="ChEBI" id="CHEBI:15378"/>
        <dbReference type="ChEBI" id="CHEBI:65249"/>
        <dbReference type="ChEBI" id="CHEBI:78442"/>
        <dbReference type="ChEBI" id="CHEBI:78494"/>
        <dbReference type="ChEBI" id="CHEBI:133043"/>
        <dbReference type="EC" id="2.3.2.6"/>
    </reaction>
</comment>
<protein>
    <recommendedName>
        <fullName evidence="11 15">Leucyl/phenylalanyl-tRNA--protein transferase</fullName>
        <ecNumber evidence="10 15">2.3.2.6</ecNumber>
    </recommendedName>
    <alternativeName>
        <fullName evidence="12 15">L/F-transferase</fullName>
    </alternativeName>
    <alternativeName>
        <fullName evidence="13 15">Leucyltransferase</fullName>
    </alternativeName>
    <alternativeName>
        <fullName evidence="14 15">Phenyalanyltransferase</fullName>
    </alternativeName>
</protein>
<dbReference type="Pfam" id="PF03588">
    <property type="entry name" value="Leu_Phe_trans"/>
    <property type="match status" value="1"/>
</dbReference>
<dbReference type="SUPFAM" id="SSF55729">
    <property type="entry name" value="Acyl-CoA N-acyltransferases (Nat)"/>
    <property type="match status" value="1"/>
</dbReference>
<dbReference type="FunFam" id="3.30.70.3550:FF:000001">
    <property type="entry name" value="Leucyl/phenylalanyl-tRNA--protein transferase"/>
    <property type="match status" value="1"/>
</dbReference>
<evidence type="ECO:0000256" key="15">
    <source>
        <dbReference type="HAMAP-Rule" id="MF_00688"/>
    </source>
</evidence>
<dbReference type="InterPro" id="IPR042203">
    <property type="entry name" value="Leu/Phe-tRNA_Trfase_C"/>
</dbReference>
<evidence type="ECO:0000313" key="17">
    <source>
        <dbReference type="Proteomes" id="UP000013165"/>
    </source>
</evidence>
<dbReference type="PATRIC" id="fig|626887.3.peg.4026"/>